<evidence type="ECO:0000313" key="16">
    <source>
        <dbReference type="EMBL" id="ORY98061.1"/>
    </source>
</evidence>
<dbReference type="CDD" id="cd09857">
    <property type="entry name" value="PIN_EXO1"/>
    <property type="match status" value="1"/>
</dbReference>
<keyword evidence="17" id="KW-1185">Reference proteome</keyword>
<dbReference type="InterPro" id="IPR006086">
    <property type="entry name" value="XPG-I_dom"/>
</dbReference>
<proteinExistence type="inferred from homology"/>
<sequence length="359" mass="40571">MGISGLLPLLQSVQKTVHIREYSGRTVAVDGNVWMHKGAFSCAVELALDRPTTKYIDYFMNQIGLLTHHGVKPLVVFDGQPLAAKRCTNEDRNQKRDAARKKGLELWKQGHYKEATDQFQRAVCITSHMIQQVAKALSDKCIEYIVAPYEADAQLTYLVRTHKAAIAITEDSDLIVFGCPVILYKMNAYGEGRRIEHKDVFRAKDINLTGWNMTQFRHMCILSGCDYLPNLPGIGLKTAHKLLKQFGTIDMVLRHLRLQGKMRLVSDYESGFHLADRAFLYQRVYDMDRRISLPLTFSFCDPSFSHTTTMVTAAALTTTKITTSATNTAKLIHKPEAVKTNKSKLYPSDLETNKENIPV</sequence>
<keyword evidence="6" id="KW-0227">DNA damage</keyword>
<dbReference type="SUPFAM" id="SSF88723">
    <property type="entry name" value="PIN domain-like"/>
    <property type="match status" value="1"/>
</dbReference>
<dbReference type="InterPro" id="IPR037315">
    <property type="entry name" value="EXO1_H3TH"/>
</dbReference>
<keyword evidence="5" id="KW-0479">Metal-binding</keyword>
<dbReference type="Pfam" id="PF00752">
    <property type="entry name" value="XPG_N"/>
    <property type="match status" value="1"/>
</dbReference>
<dbReference type="OMA" id="DVQFRAM"/>
<evidence type="ECO:0000259" key="15">
    <source>
        <dbReference type="SMART" id="SM00485"/>
    </source>
</evidence>
<dbReference type="PRINTS" id="PR00853">
    <property type="entry name" value="XPGRADSUPER"/>
</dbReference>
<evidence type="ECO:0000256" key="3">
    <source>
        <dbReference type="ARBA" id="ARBA00010563"/>
    </source>
</evidence>
<dbReference type="InterPro" id="IPR029060">
    <property type="entry name" value="PIN-like_dom_sf"/>
</dbReference>
<keyword evidence="4" id="KW-0540">Nuclease</keyword>
<dbReference type="GO" id="GO:0005634">
    <property type="term" value="C:nucleus"/>
    <property type="evidence" value="ECO:0007669"/>
    <property type="project" value="UniProtKB-SubCell"/>
</dbReference>
<dbReference type="Proteomes" id="UP000242180">
    <property type="component" value="Unassembled WGS sequence"/>
</dbReference>
<reference evidence="16 17" key="1">
    <citation type="submission" date="2016-07" db="EMBL/GenBank/DDBJ databases">
        <title>Pervasive Adenine N6-methylation of Active Genes in Fungi.</title>
        <authorList>
            <consortium name="DOE Joint Genome Institute"/>
            <person name="Mondo S.J."/>
            <person name="Dannebaum R.O."/>
            <person name="Kuo R.C."/>
            <person name="Labutti K."/>
            <person name="Haridas S."/>
            <person name="Kuo A."/>
            <person name="Salamov A."/>
            <person name="Ahrendt S.R."/>
            <person name="Lipzen A."/>
            <person name="Sullivan W."/>
            <person name="Andreopoulos W.B."/>
            <person name="Clum A."/>
            <person name="Lindquist E."/>
            <person name="Daum C."/>
            <person name="Ramamoorthy G.K."/>
            <person name="Gryganskyi A."/>
            <person name="Culley D."/>
            <person name="Magnuson J.K."/>
            <person name="James T.Y."/>
            <person name="O'Malley M.A."/>
            <person name="Stajich J.E."/>
            <person name="Spatafora J.W."/>
            <person name="Visel A."/>
            <person name="Grigoriev I.V."/>
        </authorList>
    </citation>
    <scope>NUCLEOTIDE SEQUENCE [LARGE SCALE GENOMIC DNA]</scope>
    <source>
        <strain evidence="16 17">NRRL 2496</strain>
    </source>
</reference>
<dbReference type="GO" id="GO:0003677">
    <property type="term" value="F:DNA binding"/>
    <property type="evidence" value="ECO:0007669"/>
    <property type="project" value="UniProtKB-KW"/>
</dbReference>
<dbReference type="Gene3D" id="1.10.150.20">
    <property type="entry name" value="5' to 3' exonuclease, C-terminal subdomain"/>
    <property type="match status" value="1"/>
</dbReference>
<comment type="cofactor">
    <cofactor evidence="1">
        <name>Mg(2+)</name>
        <dbReference type="ChEBI" id="CHEBI:18420"/>
    </cofactor>
</comment>
<evidence type="ECO:0000313" key="17">
    <source>
        <dbReference type="Proteomes" id="UP000242180"/>
    </source>
</evidence>
<dbReference type="GO" id="GO:0046872">
    <property type="term" value="F:metal ion binding"/>
    <property type="evidence" value="ECO:0007669"/>
    <property type="project" value="UniProtKB-KW"/>
</dbReference>
<dbReference type="CDD" id="cd09908">
    <property type="entry name" value="H3TH_EXO1"/>
    <property type="match status" value="1"/>
</dbReference>
<dbReference type="FunFam" id="3.40.50.1010:FF:000002">
    <property type="entry name" value="Exonuclease 1, putative"/>
    <property type="match status" value="1"/>
</dbReference>
<keyword evidence="11" id="KW-0238">DNA-binding</keyword>
<evidence type="ECO:0000256" key="6">
    <source>
        <dbReference type="ARBA" id="ARBA00022763"/>
    </source>
</evidence>
<dbReference type="InterPro" id="IPR008918">
    <property type="entry name" value="HhH2"/>
</dbReference>
<evidence type="ECO:0000256" key="1">
    <source>
        <dbReference type="ARBA" id="ARBA00001946"/>
    </source>
</evidence>
<evidence type="ECO:0000259" key="14">
    <source>
        <dbReference type="SMART" id="SM00484"/>
    </source>
</evidence>
<comment type="similarity">
    <text evidence="3">Belongs to the XPG/RAD2 endonuclease family. EXO1 subfamily.</text>
</comment>
<dbReference type="InterPro" id="IPR006085">
    <property type="entry name" value="XPG_DNA_repair_N"/>
</dbReference>
<dbReference type="SMART" id="SM00485">
    <property type="entry name" value="XPGN"/>
    <property type="match status" value="1"/>
</dbReference>
<dbReference type="InterPro" id="IPR006084">
    <property type="entry name" value="XPG/Rad2"/>
</dbReference>
<dbReference type="InParanoid" id="A0A1X2HGL2"/>
<evidence type="ECO:0000256" key="7">
    <source>
        <dbReference type="ARBA" id="ARBA00022801"/>
    </source>
</evidence>
<dbReference type="SMART" id="SM00279">
    <property type="entry name" value="HhH2"/>
    <property type="match status" value="1"/>
</dbReference>
<dbReference type="GO" id="GO:0035312">
    <property type="term" value="F:5'-3' DNA exonuclease activity"/>
    <property type="evidence" value="ECO:0007669"/>
    <property type="project" value="InterPro"/>
</dbReference>
<keyword evidence="10" id="KW-0267">Excision nuclease</keyword>
<evidence type="ECO:0000256" key="4">
    <source>
        <dbReference type="ARBA" id="ARBA00022722"/>
    </source>
</evidence>
<keyword evidence="7" id="KW-0378">Hydrolase</keyword>
<dbReference type="STRING" id="13706.A0A1X2HGL2"/>
<dbReference type="Gene3D" id="3.40.50.1010">
    <property type="entry name" value="5'-nuclease"/>
    <property type="match status" value="1"/>
</dbReference>
<organism evidence="16 17">
    <name type="scientific">Syncephalastrum racemosum</name>
    <name type="common">Filamentous fungus</name>
    <dbReference type="NCBI Taxonomy" id="13706"/>
    <lineage>
        <taxon>Eukaryota</taxon>
        <taxon>Fungi</taxon>
        <taxon>Fungi incertae sedis</taxon>
        <taxon>Mucoromycota</taxon>
        <taxon>Mucoromycotina</taxon>
        <taxon>Mucoromycetes</taxon>
        <taxon>Mucorales</taxon>
        <taxon>Syncephalastraceae</taxon>
        <taxon>Syncephalastrum</taxon>
    </lineage>
</organism>
<gene>
    <name evidence="16" type="ORF">BCR43DRAFT_437597</name>
</gene>
<evidence type="ECO:0000256" key="9">
    <source>
        <dbReference type="ARBA" id="ARBA00022842"/>
    </source>
</evidence>
<dbReference type="InterPro" id="IPR036279">
    <property type="entry name" value="5-3_exonuclease_C_sf"/>
</dbReference>
<dbReference type="GO" id="GO:0017108">
    <property type="term" value="F:5'-flap endonuclease activity"/>
    <property type="evidence" value="ECO:0007669"/>
    <property type="project" value="TreeGrafter"/>
</dbReference>
<evidence type="ECO:0000256" key="11">
    <source>
        <dbReference type="ARBA" id="ARBA00023125"/>
    </source>
</evidence>
<dbReference type="Pfam" id="PF00867">
    <property type="entry name" value="XPG_I"/>
    <property type="match status" value="1"/>
</dbReference>
<dbReference type="EMBL" id="MCGN01000004">
    <property type="protein sequence ID" value="ORY98061.1"/>
    <property type="molecule type" value="Genomic_DNA"/>
</dbReference>
<dbReference type="SUPFAM" id="SSF47807">
    <property type="entry name" value="5' to 3' exonuclease, C-terminal subdomain"/>
    <property type="match status" value="1"/>
</dbReference>
<dbReference type="FunFam" id="1.10.150.20:FF:000011">
    <property type="entry name" value="exonuclease 1"/>
    <property type="match status" value="1"/>
</dbReference>
<evidence type="ECO:0000256" key="8">
    <source>
        <dbReference type="ARBA" id="ARBA00022839"/>
    </source>
</evidence>
<comment type="caution">
    <text evidence="16">The sequence shown here is derived from an EMBL/GenBank/DDBJ whole genome shotgun (WGS) entry which is preliminary data.</text>
</comment>
<dbReference type="AlphaFoldDB" id="A0A1X2HGL2"/>
<evidence type="ECO:0000256" key="5">
    <source>
        <dbReference type="ARBA" id="ARBA00022723"/>
    </source>
</evidence>
<dbReference type="PANTHER" id="PTHR11081:SF65">
    <property type="entry name" value="DNA DAMAGE-INDUCIBLE PROTEIN DIN7-RELATED"/>
    <property type="match status" value="1"/>
</dbReference>
<dbReference type="PANTHER" id="PTHR11081">
    <property type="entry name" value="FLAP ENDONUCLEASE FAMILY MEMBER"/>
    <property type="match status" value="1"/>
</dbReference>
<name>A0A1X2HGL2_SYNRA</name>
<keyword evidence="9" id="KW-0460">Magnesium</keyword>
<evidence type="ECO:0000256" key="13">
    <source>
        <dbReference type="ARBA" id="ARBA00023242"/>
    </source>
</evidence>
<feature type="domain" description="XPG N-terminal" evidence="15">
    <location>
        <begin position="1"/>
        <end position="99"/>
    </location>
</feature>
<feature type="domain" description="XPG-I" evidence="14">
    <location>
        <begin position="138"/>
        <end position="208"/>
    </location>
</feature>
<keyword evidence="13" id="KW-0539">Nucleus</keyword>
<dbReference type="OrthoDB" id="26491at2759"/>
<accession>A0A1X2HGL2</accession>
<evidence type="ECO:0000256" key="2">
    <source>
        <dbReference type="ARBA" id="ARBA00004123"/>
    </source>
</evidence>
<dbReference type="InterPro" id="IPR044752">
    <property type="entry name" value="PIN-like_EXO1"/>
</dbReference>
<evidence type="ECO:0000256" key="10">
    <source>
        <dbReference type="ARBA" id="ARBA00022881"/>
    </source>
</evidence>
<dbReference type="GO" id="GO:0006281">
    <property type="term" value="P:DNA repair"/>
    <property type="evidence" value="ECO:0007669"/>
    <property type="project" value="UniProtKB-KW"/>
</dbReference>
<keyword evidence="8" id="KW-0269">Exonuclease</keyword>
<protein>
    <submittedName>
        <fullName evidence="16">PIN domain-like protein</fullName>
    </submittedName>
</protein>
<comment type="subcellular location">
    <subcellularLocation>
        <location evidence="2">Nucleus</location>
    </subcellularLocation>
</comment>
<evidence type="ECO:0000256" key="12">
    <source>
        <dbReference type="ARBA" id="ARBA00023204"/>
    </source>
</evidence>
<keyword evidence="12" id="KW-0234">DNA repair</keyword>
<dbReference type="SMART" id="SM00484">
    <property type="entry name" value="XPGI"/>
    <property type="match status" value="1"/>
</dbReference>